<evidence type="ECO:0000256" key="1">
    <source>
        <dbReference type="PIRNR" id="PIRNR036551"/>
    </source>
</evidence>
<keyword evidence="3" id="KW-1185">Reference proteome</keyword>
<dbReference type="EC" id="3.2.1.132" evidence="1"/>
<accession>A0ABN8FK85</accession>
<protein>
    <recommendedName>
        <fullName evidence="1">Chitosanase</fullName>
        <ecNumber evidence="1">3.2.1.132</ecNumber>
    </recommendedName>
</protein>
<dbReference type="SUPFAM" id="SSF53955">
    <property type="entry name" value="Lysozyme-like"/>
    <property type="match status" value="1"/>
</dbReference>
<dbReference type="Gene3D" id="3.30.386.10">
    <property type="entry name" value="Chitosanase, subunit A, domain 2"/>
    <property type="match status" value="1"/>
</dbReference>
<gene>
    <name evidence="2" type="primary">csn</name>
    <name evidence="2" type="ORF">PAECIP111894_03012</name>
</gene>
<keyword evidence="1 2" id="KW-0378">Hydrolase</keyword>
<comment type="similarity">
    <text evidence="1">Belongs to the glycosyl hydrolase 46 family.</text>
</comment>
<dbReference type="Pfam" id="PF01374">
    <property type="entry name" value="Glyco_hydro_46"/>
    <property type="match status" value="1"/>
</dbReference>
<comment type="subcellular location">
    <subcellularLocation>
        <location evidence="1">Secreted</location>
    </subcellularLocation>
</comment>
<comment type="catalytic activity">
    <reaction evidence="1">
        <text>Endohydrolysis of beta-(1-&gt;4)-linkages between D-glucosamine residues in a partly acetylated chitosan.</text>
        <dbReference type="EC" id="3.2.1.132"/>
    </reaction>
</comment>
<dbReference type="Proteomes" id="UP000838749">
    <property type="component" value="Unassembled WGS sequence"/>
</dbReference>
<comment type="function">
    <text evidence="1">Aids in the defense against invading fungal pathogens by degrading their cell wall chitosan.</text>
</comment>
<dbReference type="GO" id="GO:0016977">
    <property type="term" value="F:chitosanase activity"/>
    <property type="evidence" value="ECO:0007669"/>
    <property type="project" value="UniProtKB-EC"/>
</dbReference>
<evidence type="ECO:0000313" key="2">
    <source>
        <dbReference type="EMBL" id="CAH1056857.1"/>
    </source>
</evidence>
<dbReference type="RefSeq" id="WP_234535139.1">
    <property type="nucleotide sequence ID" value="NZ_CAKMAB010000014.1"/>
</dbReference>
<keyword evidence="1 2" id="KW-0326">Glycosidase</keyword>
<name>A0ABN8FK85_9BACL</name>
<evidence type="ECO:0000313" key="3">
    <source>
        <dbReference type="Proteomes" id="UP000838749"/>
    </source>
</evidence>
<dbReference type="PIRSF" id="PIRSF036551">
    <property type="entry name" value="Chitosanase"/>
    <property type="match status" value="1"/>
</dbReference>
<dbReference type="InterPro" id="IPR023099">
    <property type="entry name" value="Glyco_hydro_46_N"/>
</dbReference>
<dbReference type="CDD" id="cd00978">
    <property type="entry name" value="chitosanase_GH46"/>
    <property type="match status" value="1"/>
</dbReference>
<keyword evidence="1" id="KW-0964">Secreted</keyword>
<comment type="caution">
    <text evidence="2">The sequence shown here is derived from an EMBL/GenBank/DDBJ whole genome shotgun (WGS) entry which is preliminary data.</text>
</comment>
<dbReference type="InterPro" id="IPR023346">
    <property type="entry name" value="Lysozyme-like_dom_sf"/>
</dbReference>
<reference evidence="2" key="1">
    <citation type="submission" date="2021-12" db="EMBL/GenBank/DDBJ databases">
        <authorList>
            <person name="Criscuolo A."/>
        </authorList>
    </citation>
    <scope>NUCLEOTIDE SEQUENCE</scope>
    <source>
        <strain evidence="2">CIP111894</strain>
    </source>
</reference>
<sequence length="302" mass="33501">MLNSTNSKVSKKMKFSLLILLSFSMIFSYGYLSNGSQQKSYAAGNPDSNFSPATLQFLRDNTGLDGEQWNNIMMLVNKPEQDDLNWINFYGYCEDIDDNRGYTIGIFGATTGGSNDTGPDGPELFKAYDAAKGASNPSVKGALARIGVKGSMKGNILEINESEESFCRKIGNLQDDPEWREAMWKTFYNVYIKYSVEQARKRGFNSALTIGSFVDAALNHGATGGSETLQGLLGKSGSSTDEKTFMTKFYKERTKIVDTNEYNDPPNGKNRVKQWSNLLNMGETDLKNADSAVLQVTDWELQ</sequence>
<dbReference type="InterPro" id="IPR000400">
    <property type="entry name" value="Glyco_hydro_46"/>
</dbReference>
<organism evidence="2 3">
    <name type="scientific">Paenibacillus pseudetheri</name>
    <dbReference type="NCBI Taxonomy" id="2897682"/>
    <lineage>
        <taxon>Bacteria</taxon>
        <taxon>Bacillati</taxon>
        <taxon>Bacillota</taxon>
        <taxon>Bacilli</taxon>
        <taxon>Bacillales</taxon>
        <taxon>Paenibacillaceae</taxon>
        <taxon>Paenibacillus</taxon>
    </lineage>
</organism>
<dbReference type="Gene3D" id="1.20.141.10">
    <property type="entry name" value="Chitosanase, subunit A, domain 1"/>
    <property type="match status" value="1"/>
</dbReference>
<dbReference type="PROSITE" id="PS60000">
    <property type="entry name" value="CHITOSANASE_46_80"/>
    <property type="match status" value="1"/>
</dbReference>
<proteinExistence type="inferred from homology"/>
<dbReference type="EMBL" id="CAKMAB010000014">
    <property type="protein sequence ID" value="CAH1056857.1"/>
    <property type="molecule type" value="Genomic_DNA"/>
</dbReference>